<dbReference type="PANTHER" id="PTHR30007">
    <property type="entry name" value="PHP DOMAIN PROTEIN"/>
    <property type="match status" value="1"/>
</dbReference>
<keyword evidence="4" id="KW-1185">Reference proteome</keyword>
<organism evidence="3 4">
    <name type="scientific">Parafrankia soli</name>
    <dbReference type="NCBI Taxonomy" id="2599596"/>
    <lineage>
        <taxon>Bacteria</taxon>
        <taxon>Bacillati</taxon>
        <taxon>Actinomycetota</taxon>
        <taxon>Actinomycetes</taxon>
        <taxon>Frankiales</taxon>
        <taxon>Frankiaceae</taxon>
        <taxon>Parafrankia</taxon>
    </lineage>
</organism>
<feature type="region of interest" description="Disordered" evidence="1">
    <location>
        <begin position="92"/>
        <end position="115"/>
    </location>
</feature>
<dbReference type="GO" id="GO:0006313">
    <property type="term" value="P:DNA transposition"/>
    <property type="evidence" value="ECO:0007669"/>
    <property type="project" value="InterPro"/>
</dbReference>
<dbReference type="NCBIfam" id="NF033580">
    <property type="entry name" value="transpos_IS5_3"/>
    <property type="match status" value="1"/>
</dbReference>
<feature type="domain" description="Transposase IS4-like" evidence="2">
    <location>
        <begin position="13"/>
        <end position="145"/>
    </location>
</feature>
<dbReference type="GO" id="GO:0003677">
    <property type="term" value="F:DNA binding"/>
    <property type="evidence" value="ECO:0007669"/>
    <property type="project" value="InterPro"/>
</dbReference>
<reference evidence="4" key="1">
    <citation type="submission" date="2016-07" db="EMBL/GenBank/DDBJ databases">
        <title>Frankia sp. NRRL B-16219 Genome sequencing.</title>
        <authorList>
            <person name="Ghodhbane-Gtari F."/>
            <person name="Swanson E."/>
            <person name="Gueddou A."/>
            <person name="Louati M."/>
            <person name="Nouioui I."/>
            <person name="Hezbri K."/>
            <person name="Abebe-Akele F."/>
            <person name="Simpson S."/>
            <person name="Morris K."/>
            <person name="Thomas K."/>
            <person name="Gtari M."/>
            <person name="Tisa L.S."/>
        </authorList>
    </citation>
    <scope>NUCLEOTIDE SEQUENCE [LARGE SCALE GENOMIC DNA]</scope>
    <source>
        <strain evidence="4">NRRL B-16219</strain>
    </source>
</reference>
<protein>
    <submittedName>
        <fullName evidence="3">Transposase</fullName>
    </submittedName>
</protein>
<dbReference type="GO" id="GO:0004803">
    <property type="term" value="F:transposase activity"/>
    <property type="evidence" value="ECO:0007669"/>
    <property type="project" value="InterPro"/>
</dbReference>
<dbReference type="AlphaFoldDB" id="A0A1S1QC18"/>
<dbReference type="EMBL" id="MAXA01000169">
    <property type="protein sequence ID" value="OHV31136.1"/>
    <property type="molecule type" value="Genomic_DNA"/>
</dbReference>
<gene>
    <name evidence="3" type="ORF">BBK14_16540</name>
</gene>
<evidence type="ECO:0000259" key="2">
    <source>
        <dbReference type="Pfam" id="PF01609"/>
    </source>
</evidence>
<proteinExistence type="predicted"/>
<dbReference type="PANTHER" id="PTHR30007:SF1">
    <property type="entry name" value="BLR1914 PROTEIN"/>
    <property type="match status" value="1"/>
</dbReference>
<comment type="caution">
    <text evidence="3">The sequence shown here is derived from an EMBL/GenBank/DDBJ whole genome shotgun (WGS) entry which is preliminary data.</text>
</comment>
<dbReference type="InterPro" id="IPR002559">
    <property type="entry name" value="Transposase_11"/>
</dbReference>
<evidence type="ECO:0000256" key="1">
    <source>
        <dbReference type="SAM" id="MobiDB-lite"/>
    </source>
</evidence>
<evidence type="ECO:0000313" key="4">
    <source>
        <dbReference type="Proteomes" id="UP000179769"/>
    </source>
</evidence>
<name>A0A1S1QC18_9ACTN</name>
<sequence length="169" mass="18591">MKAALLGRSRGGQTSKVHLAADRKCRPLAFVLTAGQAADSPQFIPVLAKVRVPGPVGRPRTRPDAVAGDKAYSSRGNRAYLRKRGIKVVIPEKKDQAANRKKKGSGGGRPVRHDADLYKERNTVERLINKLKAWRGIATRYDKTPGSYLAGLHLRASMIWIKELTQTTP</sequence>
<accession>A0A1S1QC18</accession>
<dbReference type="Proteomes" id="UP000179769">
    <property type="component" value="Unassembled WGS sequence"/>
</dbReference>
<evidence type="ECO:0000313" key="3">
    <source>
        <dbReference type="EMBL" id="OHV31136.1"/>
    </source>
</evidence>
<dbReference type="Pfam" id="PF01609">
    <property type="entry name" value="DDE_Tnp_1"/>
    <property type="match status" value="1"/>
</dbReference>